<comment type="caution">
    <text evidence="1">The sequence shown here is derived from an EMBL/GenBank/DDBJ whole genome shotgun (WGS) entry which is preliminary data.</text>
</comment>
<name>A0AAD8PEI9_BABGI</name>
<evidence type="ECO:0000313" key="1">
    <source>
        <dbReference type="EMBL" id="KAK1443885.1"/>
    </source>
</evidence>
<dbReference type="AlphaFoldDB" id="A0AAD8PEI9"/>
<keyword evidence="2" id="KW-1185">Reference proteome</keyword>
<gene>
    <name evidence="1" type="ORF">BgAZ_207610</name>
</gene>
<dbReference type="EMBL" id="JAVEPI010000002">
    <property type="protein sequence ID" value="KAK1443885.1"/>
    <property type="molecule type" value="Genomic_DNA"/>
</dbReference>
<accession>A0AAD8PEI9</accession>
<proteinExistence type="predicted"/>
<evidence type="ECO:0000313" key="2">
    <source>
        <dbReference type="Proteomes" id="UP001230268"/>
    </source>
</evidence>
<reference evidence="1" key="1">
    <citation type="submission" date="2023-08" db="EMBL/GenBank/DDBJ databases">
        <title>Draft sequence of the Babesia gibsoni genome.</title>
        <authorList>
            <person name="Yamagishi J.Y."/>
            <person name="Xuan X.X."/>
        </authorList>
    </citation>
    <scope>NUCLEOTIDE SEQUENCE</scope>
    <source>
        <strain evidence="1">Azabu</strain>
    </source>
</reference>
<dbReference type="Proteomes" id="UP001230268">
    <property type="component" value="Unassembled WGS sequence"/>
</dbReference>
<organism evidence="1 2">
    <name type="scientific">Babesia gibsoni</name>
    <dbReference type="NCBI Taxonomy" id="33632"/>
    <lineage>
        <taxon>Eukaryota</taxon>
        <taxon>Sar</taxon>
        <taxon>Alveolata</taxon>
        <taxon>Apicomplexa</taxon>
        <taxon>Aconoidasida</taxon>
        <taxon>Piroplasmida</taxon>
        <taxon>Babesiidae</taxon>
        <taxon>Babesia</taxon>
    </lineage>
</organism>
<sequence length="149" mass="17475">MFDNLTPTQQVLVLILVRLQEINPIWSEHANNFLLHHGNITVPSKMHLQDLYLSLFKRLETMYSDLAVTVPMEQVPVEGDKAEWILALMAEPYRCLEQIRSVMEPRHKPLVLDAIIGSLRYHSSYQLYYHFLGLYNDLKVLKLHMQDET</sequence>
<protein>
    <submittedName>
        <fullName evidence="1">Uncharacterized protein</fullName>
    </submittedName>
</protein>